<dbReference type="EMBL" id="VSIY01000006">
    <property type="protein sequence ID" value="TYB81265.1"/>
    <property type="molecule type" value="Genomic_DNA"/>
</dbReference>
<reference evidence="3 4" key="1">
    <citation type="submission" date="2019-08" db="EMBL/GenBank/DDBJ databases">
        <title>Identification of a novel species of the genus Boseongicola.</title>
        <authorList>
            <person name="Zhang X.-Q."/>
        </authorList>
    </citation>
    <scope>NUCLEOTIDE SEQUENCE [LARGE SCALE GENOMIC DNA]</scope>
    <source>
        <strain evidence="3 4">HY14</strain>
    </source>
</reference>
<organism evidence="3 4">
    <name type="scientific">Maritimibacter fusiformis</name>
    <dbReference type="NCBI Taxonomy" id="2603819"/>
    <lineage>
        <taxon>Bacteria</taxon>
        <taxon>Pseudomonadati</taxon>
        <taxon>Pseudomonadota</taxon>
        <taxon>Alphaproteobacteria</taxon>
        <taxon>Rhodobacterales</taxon>
        <taxon>Roseobacteraceae</taxon>
        <taxon>Maritimibacter</taxon>
    </lineage>
</organism>
<dbReference type="InterPro" id="IPR027275">
    <property type="entry name" value="PRC-brl_dom"/>
</dbReference>
<dbReference type="Proteomes" id="UP000322080">
    <property type="component" value="Unassembled WGS sequence"/>
</dbReference>
<dbReference type="AlphaFoldDB" id="A0A5D0RKF5"/>
<feature type="chain" id="PRO_5022730423" evidence="1">
    <location>
        <begin position="21"/>
        <end position="321"/>
    </location>
</feature>
<gene>
    <name evidence="3" type="ORF">FVF75_09050</name>
</gene>
<dbReference type="SUPFAM" id="SSF50346">
    <property type="entry name" value="PRC-barrel domain"/>
    <property type="match status" value="1"/>
</dbReference>
<evidence type="ECO:0000313" key="4">
    <source>
        <dbReference type="Proteomes" id="UP000322080"/>
    </source>
</evidence>
<accession>A0A5D0RKF5</accession>
<evidence type="ECO:0000313" key="3">
    <source>
        <dbReference type="EMBL" id="TYB81265.1"/>
    </source>
</evidence>
<dbReference type="Pfam" id="PF05239">
    <property type="entry name" value="PRC"/>
    <property type="match status" value="1"/>
</dbReference>
<feature type="domain" description="PRC-barrel" evidence="2">
    <location>
        <begin position="236"/>
        <end position="295"/>
    </location>
</feature>
<feature type="signal peptide" evidence="1">
    <location>
        <begin position="1"/>
        <end position="20"/>
    </location>
</feature>
<sequence length="321" mass="33179">MKHLLTTTAITLLTALPLQAESHAGADMTSGASVSVDDRNLSVSSLMQAKVYMPENYTMDTDEITAVPRVWDAIGTVEQVLVDENDEVAMLVVAPSDDVEAGAERVAIDAAELDLMTVRGDETQIVAVYTGGMDGFADAVAFEEASVDDMGLKPAGEATDLSEDLAATAEDIGNATAEAADDFGDATADAADAVGEAAGDAARATEEAASDMAAATEEAASDLARDIGIDPATLTAEDLDGATVYEPSGDSVGEISEIVVAQDGEIDTVVIDVGGFLGIGEKPVALSFDELEITQGQGLAELRVEIDHSQDELEAMETWNG</sequence>
<proteinExistence type="predicted"/>
<comment type="caution">
    <text evidence="3">The sequence shown here is derived from an EMBL/GenBank/DDBJ whole genome shotgun (WGS) entry which is preliminary data.</text>
</comment>
<name>A0A5D0RKF5_9RHOB</name>
<evidence type="ECO:0000256" key="1">
    <source>
        <dbReference type="SAM" id="SignalP"/>
    </source>
</evidence>
<dbReference type="RefSeq" id="WP_148377659.1">
    <property type="nucleotide sequence ID" value="NZ_VSIY01000006.1"/>
</dbReference>
<keyword evidence="4" id="KW-1185">Reference proteome</keyword>
<evidence type="ECO:0000259" key="2">
    <source>
        <dbReference type="Pfam" id="PF05239"/>
    </source>
</evidence>
<dbReference type="PANTHER" id="PTHR36505">
    <property type="entry name" value="BLR1072 PROTEIN"/>
    <property type="match status" value="1"/>
</dbReference>
<dbReference type="InterPro" id="IPR011033">
    <property type="entry name" value="PRC_barrel-like_sf"/>
</dbReference>
<keyword evidence="1" id="KW-0732">Signal</keyword>
<dbReference type="PANTHER" id="PTHR36505:SF1">
    <property type="entry name" value="BLR1072 PROTEIN"/>
    <property type="match status" value="1"/>
</dbReference>
<protein>
    <submittedName>
        <fullName evidence="3">PRC-barrel domain containing protein</fullName>
    </submittedName>
</protein>
<dbReference type="Gene3D" id="2.30.30.240">
    <property type="entry name" value="PRC-barrel domain"/>
    <property type="match status" value="2"/>
</dbReference>